<evidence type="ECO:0008006" key="2">
    <source>
        <dbReference type="Google" id="ProtNLM"/>
    </source>
</evidence>
<protein>
    <recommendedName>
        <fullName evidence="2">Protein kinase domain-containing protein</fullName>
    </recommendedName>
</protein>
<organism evidence="1">
    <name type="scientific">viral metagenome</name>
    <dbReference type="NCBI Taxonomy" id="1070528"/>
    <lineage>
        <taxon>unclassified sequences</taxon>
        <taxon>metagenomes</taxon>
        <taxon>organismal metagenomes</taxon>
    </lineage>
</organism>
<reference evidence="1" key="1">
    <citation type="journal article" date="2020" name="Nature">
        <title>Giant virus diversity and host interactions through global metagenomics.</title>
        <authorList>
            <person name="Schulz F."/>
            <person name="Roux S."/>
            <person name="Paez-Espino D."/>
            <person name="Jungbluth S."/>
            <person name="Walsh D.A."/>
            <person name="Denef V.J."/>
            <person name="McMahon K.D."/>
            <person name="Konstantinidis K.T."/>
            <person name="Eloe-Fadrosh E.A."/>
            <person name="Kyrpides N.C."/>
            <person name="Woyke T."/>
        </authorList>
    </citation>
    <scope>NUCLEOTIDE SEQUENCE</scope>
    <source>
        <strain evidence="1">GVMAG-M-3300023179-71</strain>
    </source>
</reference>
<proteinExistence type="predicted"/>
<accession>A0A6C0H4U2</accession>
<dbReference type="InterPro" id="IPR011009">
    <property type="entry name" value="Kinase-like_dom_sf"/>
</dbReference>
<name>A0A6C0H4U2_9ZZZZ</name>
<sequence length="451" mass="53523">MSLFIDFLFPKTNSLNKKSKVVVSPESEKISSVVPIGEKISPIKLISRRSNNTISENRKKSLNKSSKKSKTKIIQNFMKNTRIKRKSLFLNTICNDSGMCLAFGLETKKIREYFDNYSFEYIVKPPKRIGNDSVNGKVYEVMFERSGYKTYGIIKEMANNDSDNLFYEYCVGLAINKWNLKYPCFIETYYCYYNNYNEIKKIKTIKESCKIGNNKKLLIQHIKTPITFYDYIKRNEYDSENIIKILYQIYSVLSILAYNFTHYDLHGDNILLYFLNEPILMIYNYEKNNEIIFMTKIIVKIIDYGKSYFYLSDNDNSEVFFRYNEEYCNENIPNPHYRCLNNIKKNKSTDLRLLYILKNMYYNREINIDGDLIKLINILTKSYNPRNNYCIDEIETDINKNVINNVDDAHKYLYNIMHKYNPNNYDLYEKNLIIDMTGEKNMIMKNAIIGV</sequence>
<evidence type="ECO:0000313" key="1">
    <source>
        <dbReference type="EMBL" id="QHT75564.1"/>
    </source>
</evidence>
<dbReference type="Gene3D" id="1.10.510.10">
    <property type="entry name" value="Transferase(Phosphotransferase) domain 1"/>
    <property type="match status" value="1"/>
</dbReference>
<dbReference type="SUPFAM" id="SSF56112">
    <property type="entry name" value="Protein kinase-like (PK-like)"/>
    <property type="match status" value="1"/>
</dbReference>
<dbReference type="EMBL" id="MN739879">
    <property type="protein sequence ID" value="QHT75564.1"/>
    <property type="molecule type" value="Genomic_DNA"/>
</dbReference>
<dbReference type="AlphaFoldDB" id="A0A6C0H4U2"/>